<evidence type="ECO:0000256" key="1">
    <source>
        <dbReference type="ARBA" id="ARBA00022723"/>
    </source>
</evidence>
<evidence type="ECO:0000313" key="6">
    <source>
        <dbReference type="EMBL" id="KZV83681.1"/>
    </source>
</evidence>
<proteinExistence type="predicted"/>
<dbReference type="Pfam" id="PF01753">
    <property type="entry name" value="zf-MYND"/>
    <property type="match status" value="1"/>
</dbReference>
<protein>
    <recommendedName>
        <fullName evidence="5">MYND-type domain-containing protein</fullName>
    </recommendedName>
</protein>
<dbReference type="InterPro" id="IPR002893">
    <property type="entry name" value="Znf_MYND"/>
</dbReference>
<evidence type="ECO:0000256" key="3">
    <source>
        <dbReference type="ARBA" id="ARBA00022833"/>
    </source>
</evidence>
<keyword evidence="7" id="KW-1185">Reference proteome</keyword>
<organism evidence="6 7">
    <name type="scientific">Exidia glandulosa HHB12029</name>
    <dbReference type="NCBI Taxonomy" id="1314781"/>
    <lineage>
        <taxon>Eukaryota</taxon>
        <taxon>Fungi</taxon>
        <taxon>Dikarya</taxon>
        <taxon>Basidiomycota</taxon>
        <taxon>Agaricomycotina</taxon>
        <taxon>Agaricomycetes</taxon>
        <taxon>Auriculariales</taxon>
        <taxon>Exidiaceae</taxon>
        <taxon>Exidia</taxon>
    </lineage>
</organism>
<dbReference type="SUPFAM" id="SSF144232">
    <property type="entry name" value="HIT/MYND zinc finger-like"/>
    <property type="match status" value="1"/>
</dbReference>
<gene>
    <name evidence="6" type="ORF">EXIGLDRAFT_842768</name>
</gene>
<evidence type="ECO:0000313" key="7">
    <source>
        <dbReference type="Proteomes" id="UP000077266"/>
    </source>
</evidence>
<evidence type="ECO:0000259" key="5">
    <source>
        <dbReference type="PROSITE" id="PS50865"/>
    </source>
</evidence>
<name>A0A165D358_EXIGL</name>
<feature type="domain" description="MYND-type" evidence="5">
    <location>
        <begin position="354"/>
        <end position="415"/>
    </location>
</feature>
<dbReference type="PROSITE" id="PS50865">
    <property type="entry name" value="ZF_MYND_2"/>
    <property type="match status" value="1"/>
</dbReference>
<keyword evidence="2 4" id="KW-0863">Zinc-finger</keyword>
<dbReference type="AlphaFoldDB" id="A0A165D358"/>
<sequence length="536" mass="60193">MSIAARAKAMAASFGSAAQPSWCPECLRTVAHGMFEDNSIILELRTQCHDFWNACMAIAAAPRSPEDLRVLQSTFSRRARACKQKHADRWATRVSLQNMCNVFFDALFECVTVGLSVGERAVGTRTKPGQRFNKPGHWPTVMSELFPRGEKESVEAYVFWCCQVFSPMPLYTLRSLFRIARPVVFPLLLEEPLRAILMWALTEMLEPGIVVEWPAGGAPCTKPEGWQLQSWLVTPPRRRKCSVCAAVFLWDIMYGPDIGLGDRVDFVLGYERPLLTAVLAAFARMHKTGDPDADKPYMLLADYAEFLHGLARFLPSDLPERVRVEVPKVDRSQSIPFLIYGYIARSSTVRTCSNPECGVQQQDHDENRAFQLCGSCKIVRYCRKACQKRHWKMNLAAWGAKGLKDQGPAPHKVVCALICQVLAKVSSHKDSHAFERDITAAVATGEISDDDMWTLCSIVMVDPVLLKLSQITMLRMLLRGVSDDDKTKMDWKKACETRFNPDIECTTSEWQERLVANGAMDTNDPTTIEALILAGF</sequence>
<keyword evidence="3" id="KW-0862">Zinc</keyword>
<dbReference type="Proteomes" id="UP000077266">
    <property type="component" value="Unassembled WGS sequence"/>
</dbReference>
<dbReference type="Gene3D" id="6.10.140.2220">
    <property type="match status" value="1"/>
</dbReference>
<dbReference type="STRING" id="1314781.A0A165D358"/>
<evidence type="ECO:0000256" key="2">
    <source>
        <dbReference type="ARBA" id="ARBA00022771"/>
    </source>
</evidence>
<keyword evidence="1" id="KW-0479">Metal-binding</keyword>
<reference evidence="6 7" key="1">
    <citation type="journal article" date="2016" name="Mol. Biol. Evol.">
        <title>Comparative Genomics of Early-Diverging Mushroom-Forming Fungi Provides Insights into the Origins of Lignocellulose Decay Capabilities.</title>
        <authorList>
            <person name="Nagy L.G."/>
            <person name="Riley R."/>
            <person name="Tritt A."/>
            <person name="Adam C."/>
            <person name="Daum C."/>
            <person name="Floudas D."/>
            <person name="Sun H."/>
            <person name="Yadav J.S."/>
            <person name="Pangilinan J."/>
            <person name="Larsson K.H."/>
            <person name="Matsuura K."/>
            <person name="Barry K."/>
            <person name="Labutti K."/>
            <person name="Kuo R."/>
            <person name="Ohm R.A."/>
            <person name="Bhattacharya S.S."/>
            <person name="Shirouzu T."/>
            <person name="Yoshinaga Y."/>
            <person name="Martin F.M."/>
            <person name="Grigoriev I.V."/>
            <person name="Hibbett D.S."/>
        </authorList>
    </citation>
    <scope>NUCLEOTIDE SEQUENCE [LARGE SCALE GENOMIC DNA]</scope>
    <source>
        <strain evidence="6 7">HHB12029</strain>
    </source>
</reference>
<dbReference type="OrthoDB" id="5945798at2759"/>
<dbReference type="InParanoid" id="A0A165D358"/>
<dbReference type="GO" id="GO:0008270">
    <property type="term" value="F:zinc ion binding"/>
    <property type="evidence" value="ECO:0007669"/>
    <property type="project" value="UniProtKB-KW"/>
</dbReference>
<accession>A0A165D358</accession>
<dbReference type="EMBL" id="KV426259">
    <property type="protein sequence ID" value="KZV83681.1"/>
    <property type="molecule type" value="Genomic_DNA"/>
</dbReference>
<evidence type="ECO:0000256" key="4">
    <source>
        <dbReference type="PROSITE-ProRule" id="PRU00134"/>
    </source>
</evidence>